<evidence type="ECO:0000313" key="3">
    <source>
        <dbReference type="Proteomes" id="UP000285794"/>
    </source>
</evidence>
<feature type="signal peptide" evidence="1">
    <location>
        <begin position="1"/>
        <end position="19"/>
    </location>
</feature>
<keyword evidence="3" id="KW-1185">Reference proteome</keyword>
<dbReference type="NCBIfam" id="TIGR01200">
    <property type="entry name" value="GLPGLI"/>
    <property type="match status" value="1"/>
</dbReference>
<organism evidence="2 3">
    <name type="scientific">Ancylomarina euxinus</name>
    <dbReference type="NCBI Taxonomy" id="2283627"/>
    <lineage>
        <taxon>Bacteria</taxon>
        <taxon>Pseudomonadati</taxon>
        <taxon>Bacteroidota</taxon>
        <taxon>Bacteroidia</taxon>
        <taxon>Marinilabiliales</taxon>
        <taxon>Marinifilaceae</taxon>
        <taxon>Ancylomarina</taxon>
    </lineage>
</organism>
<comment type="caution">
    <text evidence="2">The sequence shown here is derived from an EMBL/GenBank/DDBJ whole genome shotgun (WGS) entry which is preliminary data.</text>
</comment>
<dbReference type="RefSeq" id="WP_125028763.1">
    <property type="nucleotide sequence ID" value="NZ_JAPXVP010000001.1"/>
</dbReference>
<reference evidence="2 3" key="1">
    <citation type="submission" date="2018-07" db="EMBL/GenBank/DDBJ databases">
        <title>Draft genome sequence of Ancylomarina sp. M1P.</title>
        <authorList>
            <person name="Yadav S."/>
            <person name="Villanueva L."/>
            <person name="Damste J.S.S."/>
        </authorList>
    </citation>
    <scope>NUCLEOTIDE SEQUENCE [LARGE SCALE GENOMIC DNA]</scope>
    <source>
        <strain evidence="2 3">M1P</strain>
    </source>
</reference>
<evidence type="ECO:0000256" key="1">
    <source>
        <dbReference type="SAM" id="SignalP"/>
    </source>
</evidence>
<dbReference type="Pfam" id="PF09697">
    <property type="entry name" value="Porph_ging"/>
    <property type="match status" value="1"/>
</dbReference>
<gene>
    <name evidence="2" type="ORF">DWB61_00250</name>
</gene>
<evidence type="ECO:0000313" key="2">
    <source>
        <dbReference type="EMBL" id="RRG24484.1"/>
    </source>
</evidence>
<sequence length="279" mass="32267">MKKYCVLVWSLLLSISVFGQDFVKVDTIVKEFYYDYNFQRDSTDSSSEKYQEMVLQVGKKHTKFTSTNTLYKDSLLFVYKDLDPMVALSKIMPEISGFVTSSLCKYVIYKNYPQKGSVQFIGKLGSKINLGVNEEIKLDWQLEEVRDTSILGYTCQKATCYFGGRNYEAWYTMEIPISDGPYKFNGLPGLIVRIADVEKEHVFQLHRVKNCMSNKALIYTKPDKFQTSTARGFVKALKVHFANLYRRYSGNNSITHTSPDGEAKMLRNIRANNNYIERY</sequence>
<feature type="chain" id="PRO_5019038098" evidence="1">
    <location>
        <begin position="20"/>
        <end position="279"/>
    </location>
</feature>
<keyword evidence="1" id="KW-0732">Signal</keyword>
<accession>A0A425Y834</accession>
<dbReference type="AlphaFoldDB" id="A0A425Y834"/>
<dbReference type="OrthoDB" id="1440774at2"/>
<name>A0A425Y834_9BACT</name>
<dbReference type="EMBL" id="QQWG01000001">
    <property type="protein sequence ID" value="RRG24484.1"/>
    <property type="molecule type" value="Genomic_DNA"/>
</dbReference>
<protein>
    <submittedName>
        <fullName evidence="2">GLPGLI family protein</fullName>
    </submittedName>
</protein>
<dbReference type="Proteomes" id="UP000285794">
    <property type="component" value="Unassembled WGS sequence"/>
</dbReference>
<proteinExistence type="predicted"/>
<dbReference type="InterPro" id="IPR005901">
    <property type="entry name" value="GLPGLI"/>
</dbReference>